<keyword evidence="5" id="KW-1133">Transmembrane helix</keyword>
<dbReference type="Gene3D" id="1.10.10.60">
    <property type="entry name" value="Homeodomain-like"/>
    <property type="match status" value="1"/>
</dbReference>
<feature type="transmembrane region" description="Helical" evidence="5">
    <location>
        <begin position="32"/>
        <end position="52"/>
    </location>
</feature>
<dbReference type="PRINTS" id="PR00032">
    <property type="entry name" value="HTHARAC"/>
</dbReference>
<feature type="region of interest" description="Disordered" evidence="4">
    <location>
        <begin position="228"/>
        <end position="249"/>
    </location>
</feature>
<feature type="transmembrane region" description="Helical" evidence="5">
    <location>
        <begin position="90"/>
        <end position="106"/>
    </location>
</feature>
<name>A0ABQ6LYM9_9GAMM</name>
<keyword evidence="2" id="KW-0238">DNA-binding</keyword>
<evidence type="ECO:0000313" key="8">
    <source>
        <dbReference type="Proteomes" id="UP001224392"/>
    </source>
</evidence>
<dbReference type="PROSITE" id="PS00041">
    <property type="entry name" value="HTH_ARAC_FAMILY_1"/>
    <property type="match status" value="1"/>
</dbReference>
<keyword evidence="5" id="KW-0812">Transmembrane</keyword>
<dbReference type="EMBL" id="BSYJ01000003">
    <property type="protein sequence ID" value="GMG87204.1"/>
    <property type="molecule type" value="Genomic_DNA"/>
</dbReference>
<dbReference type="InterPro" id="IPR009057">
    <property type="entry name" value="Homeodomain-like_sf"/>
</dbReference>
<dbReference type="RefSeq" id="WP_285763840.1">
    <property type="nucleotide sequence ID" value="NZ_BSYJ01000003.1"/>
</dbReference>
<feature type="domain" description="HTH araC/xylS-type" evidence="6">
    <location>
        <begin position="257"/>
        <end position="365"/>
    </location>
</feature>
<keyword evidence="5" id="KW-0472">Membrane</keyword>
<evidence type="ECO:0000256" key="3">
    <source>
        <dbReference type="ARBA" id="ARBA00023163"/>
    </source>
</evidence>
<keyword evidence="3" id="KW-0804">Transcription</keyword>
<protein>
    <submittedName>
        <fullName evidence="7">Helix-turn-helix domain-containing protein</fullName>
    </submittedName>
</protein>
<dbReference type="Proteomes" id="UP001224392">
    <property type="component" value="Unassembled WGS sequence"/>
</dbReference>
<dbReference type="InterPro" id="IPR020449">
    <property type="entry name" value="Tscrpt_reg_AraC-type_HTH"/>
</dbReference>
<dbReference type="PROSITE" id="PS01124">
    <property type="entry name" value="HTH_ARAC_FAMILY_2"/>
    <property type="match status" value="1"/>
</dbReference>
<feature type="transmembrane region" description="Helical" evidence="5">
    <location>
        <begin position="6"/>
        <end position="25"/>
    </location>
</feature>
<dbReference type="SMART" id="SM00342">
    <property type="entry name" value="HTH_ARAC"/>
    <property type="match status" value="1"/>
</dbReference>
<dbReference type="Pfam" id="PF12833">
    <property type="entry name" value="HTH_18"/>
    <property type="match status" value="1"/>
</dbReference>
<gene>
    <name evidence="7" type="ORF">MNKW57_15250</name>
</gene>
<dbReference type="PANTHER" id="PTHR43280">
    <property type="entry name" value="ARAC-FAMILY TRANSCRIPTIONAL REGULATOR"/>
    <property type="match status" value="1"/>
</dbReference>
<sequence length="374" mass="41278">MNTSYSFLTGAASALLALTLIKVVVNNRHSNAGRWLVLLLVGIICYLVRPLTPGGVPLLSFSLELFTLLIPGAFWLFAHALCDEEAPFPLWGWVLIALSCAIHLAATRMGTYDPVGPNADELATLLYSVSQPFKIALVALGMFTLLRQYQSDLVESRRNIRAGLMIFIGIYFVIVICAEYLFEYLPVPANLELLHAIFATLLAFATGYALLALSPGMLNESMPEPVAPAEAHSAAAKTSTEDKTESAEPEVIAPAEQRLLDALKASMDAGGYRQTGLTIRELAEQLGSQEHLLRSLINKRLGFRNFNDFLNKYRLDEASERLALREQQKLPVLSIALDVGYRSISPFNAAFKRRHGVTPTEYRRRHLEGNGDNT</sequence>
<evidence type="ECO:0000256" key="2">
    <source>
        <dbReference type="ARBA" id="ARBA00023125"/>
    </source>
</evidence>
<feature type="transmembrane region" description="Helical" evidence="5">
    <location>
        <begin position="126"/>
        <end position="146"/>
    </location>
</feature>
<dbReference type="InterPro" id="IPR018060">
    <property type="entry name" value="HTH_AraC"/>
</dbReference>
<dbReference type="PANTHER" id="PTHR43280:SF29">
    <property type="entry name" value="ARAC-FAMILY TRANSCRIPTIONAL REGULATOR"/>
    <property type="match status" value="1"/>
</dbReference>
<keyword evidence="1" id="KW-0805">Transcription regulation</keyword>
<keyword evidence="8" id="KW-1185">Reference proteome</keyword>
<dbReference type="InterPro" id="IPR018062">
    <property type="entry name" value="HTH_AraC-typ_CS"/>
</dbReference>
<reference evidence="7 8" key="1">
    <citation type="submission" date="2023-04" db="EMBL/GenBank/DDBJ databases">
        <title>Marinobulbifer ophiurae gen. nov., sp. Nov., isolate from tissue of brittle star Ophioplocus japonicus.</title>
        <authorList>
            <person name="Kawano K."/>
            <person name="Sawayama S."/>
            <person name="Nakagawa S."/>
        </authorList>
    </citation>
    <scope>NUCLEOTIDE SEQUENCE [LARGE SCALE GENOMIC DNA]</scope>
    <source>
        <strain evidence="7 8">NKW57</strain>
    </source>
</reference>
<feature type="transmembrane region" description="Helical" evidence="5">
    <location>
        <begin position="194"/>
        <end position="213"/>
    </location>
</feature>
<comment type="caution">
    <text evidence="7">The sequence shown here is derived from an EMBL/GenBank/DDBJ whole genome shotgun (WGS) entry which is preliminary data.</text>
</comment>
<organism evidence="7 8">
    <name type="scientific">Biformimicrobium ophioploci</name>
    <dbReference type="NCBI Taxonomy" id="3036711"/>
    <lineage>
        <taxon>Bacteria</taxon>
        <taxon>Pseudomonadati</taxon>
        <taxon>Pseudomonadota</taxon>
        <taxon>Gammaproteobacteria</taxon>
        <taxon>Cellvibrionales</taxon>
        <taxon>Microbulbiferaceae</taxon>
        <taxon>Biformimicrobium</taxon>
    </lineage>
</organism>
<dbReference type="SUPFAM" id="SSF46689">
    <property type="entry name" value="Homeodomain-like"/>
    <property type="match status" value="1"/>
</dbReference>
<evidence type="ECO:0000256" key="1">
    <source>
        <dbReference type="ARBA" id="ARBA00023015"/>
    </source>
</evidence>
<feature type="transmembrane region" description="Helical" evidence="5">
    <location>
        <begin position="58"/>
        <end position="78"/>
    </location>
</feature>
<evidence type="ECO:0000256" key="5">
    <source>
        <dbReference type="SAM" id="Phobius"/>
    </source>
</evidence>
<proteinExistence type="predicted"/>
<evidence type="ECO:0000256" key="4">
    <source>
        <dbReference type="SAM" id="MobiDB-lite"/>
    </source>
</evidence>
<accession>A0ABQ6LYM9</accession>
<feature type="transmembrane region" description="Helical" evidence="5">
    <location>
        <begin position="162"/>
        <end position="182"/>
    </location>
</feature>
<evidence type="ECO:0000259" key="6">
    <source>
        <dbReference type="PROSITE" id="PS01124"/>
    </source>
</evidence>
<evidence type="ECO:0000313" key="7">
    <source>
        <dbReference type="EMBL" id="GMG87204.1"/>
    </source>
</evidence>